<name>A0AAE1PLI1_9EUCA</name>
<sequence>MRCHQELKASSEVVFVDTSHVDQLNTAVTPQLCAGPGSSCLRRFSVSGFFGKGYPDCFITDNSDPERRTLKKVWPELELYLCIFHILQQASELR</sequence>
<dbReference type="EMBL" id="JAWZYT010001752">
    <property type="protein sequence ID" value="KAK4309449.1"/>
    <property type="molecule type" value="Genomic_DNA"/>
</dbReference>
<organism evidence="1 2">
    <name type="scientific">Petrolisthes manimaculis</name>
    <dbReference type="NCBI Taxonomy" id="1843537"/>
    <lineage>
        <taxon>Eukaryota</taxon>
        <taxon>Metazoa</taxon>
        <taxon>Ecdysozoa</taxon>
        <taxon>Arthropoda</taxon>
        <taxon>Crustacea</taxon>
        <taxon>Multicrustacea</taxon>
        <taxon>Malacostraca</taxon>
        <taxon>Eumalacostraca</taxon>
        <taxon>Eucarida</taxon>
        <taxon>Decapoda</taxon>
        <taxon>Pleocyemata</taxon>
        <taxon>Anomura</taxon>
        <taxon>Galatheoidea</taxon>
        <taxon>Porcellanidae</taxon>
        <taxon>Petrolisthes</taxon>
    </lineage>
</organism>
<evidence type="ECO:0008006" key="3">
    <source>
        <dbReference type="Google" id="ProtNLM"/>
    </source>
</evidence>
<dbReference type="PANTHER" id="PTHR35385">
    <property type="entry name" value="PROTEIN B, PUTATIVE-RELATED-RELATED"/>
    <property type="match status" value="1"/>
</dbReference>
<comment type="caution">
    <text evidence="1">The sequence shown here is derived from an EMBL/GenBank/DDBJ whole genome shotgun (WGS) entry which is preliminary data.</text>
</comment>
<proteinExistence type="predicted"/>
<dbReference type="AlphaFoldDB" id="A0AAE1PLI1"/>
<keyword evidence="2" id="KW-1185">Reference proteome</keyword>
<evidence type="ECO:0000313" key="1">
    <source>
        <dbReference type="EMBL" id="KAK4309449.1"/>
    </source>
</evidence>
<accession>A0AAE1PLI1</accession>
<reference evidence="1" key="1">
    <citation type="submission" date="2023-11" db="EMBL/GenBank/DDBJ databases">
        <title>Genome assemblies of two species of porcelain crab, Petrolisthes cinctipes and Petrolisthes manimaculis (Anomura: Porcellanidae).</title>
        <authorList>
            <person name="Angst P."/>
        </authorList>
    </citation>
    <scope>NUCLEOTIDE SEQUENCE</scope>
    <source>
        <strain evidence="1">PB745_02</strain>
        <tissue evidence="1">Gill</tissue>
    </source>
</reference>
<evidence type="ECO:0000313" key="2">
    <source>
        <dbReference type="Proteomes" id="UP001292094"/>
    </source>
</evidence>
<gene>
    <name evidence="1" type="ORF">Pmani_018946</name>
</gene>
<dbReference type="Proteomes" id="UP001292094">
    <property type="component" value="Unassembled WGS sequence"/>
</dbReference>
<dbReference type="PANTHER" id="PTHR35385:SF2">
    <property type="entry name" value="PROTEIN B, PUTATIVE-RELATED"/>
    <property type="match status" value="1"/>
</dbReference>
<protein>
    <recommendedName>
        <fullName evidence="3">MULE transposase domain-containing protein</fullName>
    </recommendedName>
</protein>